<reference evidence="2" key="1">
    <citation type="journal article" date="2011" name="Proc. Natl. Acad. Sci. U.S.A.">
        <title>Genomic insights into the physiology and ecology of the marine filamentous cyanobacterium Lyngbya majuscula.</title>
        <authorList>
            <person name="Jones A.C."/>
            <person name="Monroe E.A."/>
            <person name="Podell S."/>
            <person name="Hess W.R."/>
            <person name="Klages S."/>
            <person name="Esquenazi E."/>
            <person name="Niessen S."/>
            <person name="Hoover H."/>
            <person name="Rothmann M."/>
            <person name="Lasken R.S."/>
            <person name="Yates J.R.III."/>
            <person name="Reinhardt R."/>
            <person name="Kube M."/>
            <person name="Burkart M.D."/>
            <person name="Allen E.E."/>
            <person name="Dorrestein P.C."/>
            <person name="Gerwick W.H."/>
            <person name="Gerwick L."/>
        </authorList>
    </citation>
    <scope>NUCLEOTIDE SEQUENCE [LARGE SCALE GENOMIC DNA]</scope>
    <source>
        <strain evidence="2">3L</strain>
    </source>
</reference>
<dbReference type="Pfam" id="PF08814">
    <property type="entry name" value="XisH"/>
    <property type="match status" value="1"/>
</dbReference>
<organism evidence="1 2">
    <name type="scientific">Moorena producens 3L</name>
    <dbReference type="NCBI Taxonomy" id="489825"/>
    <lineage>
        <taxon>Bacteria</taxon>
        <taxon>Bacillati</taxon>
        <taxon>Cyanobacteriota</taxon>
        <taxon>Cyanophyceae</taxon>
        <taxon>Coleofasciculales</taxon>
        <taxon>Coleofasciculaceae</taxon>
        <taxon>Moorena</taxon>
    </lineage>
</organism>
<dbReference type="Proteomes" id="UP000003959">
    <property type="component" value="Unassembled WGS sequence"/>
</dbReference>
<dbReference type="AlphaFoldDB" id="F4XYA5"/>
<proteinExistence type="predicted"/>
<dbReference type="HOGENOM" id="CLU_132053_0_0_3"/>
<dbReference type="CDD" id="cd22366">
    <property type="entry name" value="XisH-like"/>
    <property type="match status" value="1"/>
</dbReference>
<dbReference type="EMBL" id="GL890953">
    <property type="protein sequence ID" value="EGJ30502.1"/>
    <property type="molecule type" value="Genomic_DNA"/>
</dbReference>
<sequence>MPAQDIFHDVVKKALVQDNWVITHDPLTLDLRDRQLHIDLGAERLIAAQKENQQIAVEIKSFISSSSVFQFHLALGQFLNYRIVLRLKQPQRVLYLAVPLSIYDDFFGEELPQLSIKEYQVNLLVFDPNQEVIVQWIN</sequence>
<accession>F4XYA5</accession>
<dbReference type="eggNOG" id="ENOG502ZTX9">
    <property type="taxonomic scope" value="Bacteria"/>
</dbReference>
<name>F4XYA5_9CYAN</name>
<dbReference type="SUPFAM" id="SSF52980">
    <property type="entry name" value="Restriction endonuclease-like"/>
    <property type="match status" value="1"/>
</dbReference>
<gene>
    <name evidence="1" type="ORF">LYNGBM3L_49790</name>
</gene>
<dbReference type="InterPro" id="IPR014919">
    <property type="entry name" value="XisH"/>
</dbReference>
<evidence type="ECO:0000313" key="1">
    <source>
        <dbReference type="EMBL" id="EGJ30502.1"/>
    </source>
</evidence>
<dbReference type="InterPro" id="IPR011335">
    <property type="entry name" value="Restrct_endonuc-II-like"/>
</dbReference>
<dbReference type="RefSeq" id="WP_009149891.1">
    <property type="nucleotide sequence ID" value="NZ_GL890953.1"/>
</dbReference>
<dbReference type="OrthoDB" id="456752at2"/>
<dbReference type="InterPro" id="IPR011856">
    <property type="entry name" value="tRNA_endonuc-like_dom_sf"/>
</dbReference>
<evidence type="ECO:0000313" key="2">
    <source>
        <dbReference type="Proteomes" id="UP000003959"/>
    </source>
</evidence>
<keyword evidence="2" id="KW-1185">Reference proteome</keyword>
<dbReference type="GO" id="GO:0003676">
    <property type="term" value="F:nucleic acid binding"/>
    <property type="evidence" value="ECO:0007669"/>
    <property type="project" value="InterPro"/>
</dbReference>
<protein>
    <submittedName>
        <fullName evidence="1">XisH protein</fullName>
    </submittedName>
</protein>
<dbReference type="Gene3D" id="3.40.1350.10">
    <property type="match status" value="1"/>
</dbReference>